<accession>A0A212KAZ4</accession>
<protein>
    <submittedName>
        <fullName evidence="1">Uncharacterized protein</fullName>
    </submittedName>
</protein>
<gene>
    <name evidence="1" type="ORF">KM92DES2_12575</name>
</gene>
<name>A0A212KAZ4_9BACT</name>
<evidence type="ECO:0000313" key="1">
    <source>
        <dbReference type="EMBL" id="SBW08863.1"/>
    </source>
</evidence>
<organism evidence="1">
    <name type="scientific">uncultured Desulfovibrio sp</name>
    <dbReference type="NCBI Taxonomy" id="167968"/>
    <lineage>
        <taxon>Bacteria</taxon>
        <taxon>Pseudomonadati</taxon>
        <taxon>Thermodesulfobacteriota</taxon>
        <taxon>Desulfovibrionia</taxon>
        <taxon>Desulfovibrionales</taxon>
        <taxon>Desulfovibrionaceae</taxon>
        <taxon>Desulfovibrio</taxon>
        <taxon>environmental samples</taxon>
    </lineage>
</organism>
<proteinExistence type="predicted"/>
<reference evidence="1" key="1">
    <citation type="submission" date="2016-04" db="EMBL/GenBank/DDBJ databases">
        <authorList>
            <person name="Evans L.H."/>
            <person name="Alamgir A."/>
            <person name="Owens N."/>
            <person name="Weber N.D."/>
            <person name="Virtaneva K."/>
            <person name="Barbian K."/>
            <person name="Babar A."/>
            <person name="Rosenke K."/>
        </authorList>
    </citation>
    <scope>NUCLEOTIDE SEQUENCE</scope>
    <source>
        <strain evidence="1">92-2</strain>
    </source>
</reference>
<dbReference type="EMBL" id="FLUP01000001">
    <property type="protein sequence ID" value="SBW08863.1"/>
    <property type="molecule type" value="Genomic_DNA"/>
</dbReference>
<dbReference type="AlphaFoldDB" id="A0A212KAZ4"/>
<sequence>MAMHVALGTSLAGFIVKLILSSLFINKKADPEVGVFATNVADIQGCPEKTTGRASAQ</sequence>